<keyword evidence="2" id="KW-1185">Reference proteome</keyword>
<name>A0A068SMG0_NEOGA</name>
<dbReference type="HOGENOM" id="CLU_181544_0_0_5"/>
<dbReference type="OrthoDB" id="8083007at2"/>
<evidence type="ECO:0000313" key="2">
    <source>
        <dbReference type="Proteomes" id="UP000028181"/>
    </source>
</evidence>
<evidence type="ECO:0000313" key="1">
    <source>
        <dbReference type="EMBL" id="CDN46300.1"/>
    </source>
</evidence>
<dbReference type="eggNOG" id="ENOG5032KRV">
    <property type="taxonomic scope" value="Bacteria"/>
</dbReference>
<accession>A0A068SMG0</accession>
<reference evidence="2" key="1">
    <citation type="journal article" date="2014" name="BMC Genomics">
        <title>Genome sequencing of two Neorhizobium galegae strains reveals a noeT gene responsible for the unusual acetylation of the nodulation factors.</title>
        <authorList>
            <person name="Osterman J."/>
            <person name="Marsh J."/>
            <person name="Laine P.K."/>
            <person name="Zeng Z."/>
            <person name="Alatalo E."/>
            <person name="Sullivan J.T."/>
            <person name="Young J.P."/>
            <person name="Thomas-Oates J."/>
            <person name="Paulin L."/>
            <person name="Lindstrom K."/>
        </authorList>
    </citation>
    <scope>NUCLEOTIDE SEQUENCE [LARGE SCALE GENOMIC DNA]</scope>
    <source>
        <strain evidence="2">HAMBI 540</strain>
    </source>
</reference>
<organism evidence="1 2">
    <name type="scientific">Neorhizobium galegae bv. orientalis str. HAMBI 540</name>
    <dbReference type="NCBI Taxonomy" id="1028800"/>
    <lineage>
        <taxon>Bacteria</taxon>
        <taxon>Pseudomonadati</taxon>
        <taxon>Pseudomonadota</taxon>
        <taxon>Alphaproteobacteria</taxon>
        <taxon>Hyphomicrobiales</taxon>
        <taxon>Rhizobiaceae</taxon>
        <taxon>Rhizobium/Agrobacterium group</taxon>
        <taxon>Neorhizobium</taxon>
    </lineage>
</organism>
<protein>
    <submittedName>
        <fullName evidence="1">Uncharacterized protein</fullName>
    </submittedName>
</protein>
<sequence>MTLLQFPADRRSADVKRCAEALLRLHGEQANRFWRSEMAGFAAALKAQGAADEEISRQAGLFMHAVQMQLQSDCLDDETSLVAG</sequence>
<dbReference type="AlphaFoldDB" id="A0A068SMG0"/>
<dbReference type="RefSeq" id="WP_038583524.1">
    <property type="nucleotide sequence ID" value="NZ_HG938353.1"/>
</dbReference>
<proteinExistence type="predicted"/>
<dbReference type="KEGG" id="ngg:RG540_CH01030"/>
<dbReference type="GeneID" id="24258478"/>
<dbReference type="PATRIC" id="fig|1028800.3.peg.105"/>
<dbReference type="EMBL" id="HG938353">
    <property type="protein sequence ID" value="CDN46300.1"/>
    <property type="molecule type" value="Genomic_DNA"/>
</dbReference>
<dbReference type="Pfam" id="PF19551">
    <property type="entry name" value="DUF6074"/>
    <property type="match status" value="1"/>
</dbReference>
<dbReference type="InterPro" id="IPR045720">
    <property type="entry name" value="DUF6074"/>
</dbReference>
<dbReference type="Proteomes" id="UP000028181">
    <property type="component" value="Chromosome I"/>
</dbReference>
<gene>
    <name evidence="1" type="ORF">RG540_CH01030</name>
</gene>